<feature type="compositionally biased region" description="Basic and acidic residues" evidence="2">
    <location>
        <begin position="1202"/>
        <end position="1222"/>
    </location>
</feature>
<feature type="compositionally biased region" description="Low complexity" evidence="2">
    <location>
        <begin position="840"/>
        <end position="849"/>
    </location>
</feature>
<feature type="compositionally biased region" description="Basic and acidic residues" evidence="2">
    <location>
        <begin position="993"/>
        <end position="1006"/>
    </location>
</feature>
<evidence type="ECO:0000256" key="2">
    <source>
        <dbReference type="SAM" id="MobiDB-lite"/>
    </source>
</evidence>
<feature type="compositionally biased region" description="Polar residues" evidence="2">
    <location>
        <begin position="1011"/>
        <end position="1024"/>
    </location>
</feature>
<dbReference type="InParanoid" id="A0A482WI74"/>
<dbReference type="Proteomes" id="UP000291343">
    <property type="component" value="Unassembled WGS sequence"/>
</dbReference>
<dbReference type="OrthoDB" id="5831756at2759"/>
<evidence type="ECO:0000256" key="1">
    <source>
        <dbReference type="SAM" id="Coils"/>
    </source>
</evidence>
<dbReference type="STRING" id="195883.A0A482WI74"/>
<proteinExistence type="predicted"/>
<keyword evidence="1" id="KW-0175">Coiled coil</keyword>
<reference evidence="3 4" key="1">
    <citation type="journal article" date="2017" name="Gigascience">
        <title>Genome sequence of the small brown planthopper, Laodelphax striatellus.</title>
        <authorList>
            <person name="Zhu J."/>
            <person name="Jiang F."/>
            <person name="Wang X."/>
            <person name="Yang P."/>
            <person name="Bao Y."/>
            <person name="Zhao W."/>
            <person name="Wang W."/>
            <person name="Lu H."/>
            <person name="Wang Q."/>
            <person name="Cui N."/>
            <person name="Li J."/>
            <person name="Chen X."/>
            <person name="Luo L."/>
            <person name="Yu J."/>
            <person name="Kang L."/>
            <person name="Cui F."/>
        </authorList>
    </citation>
    <scope>NUCLEOTIDE SEQUENCE [LARGE SCALE GENOMIC DNA]</scope>
    <source>
        <strain evidence="3">Lst14</strain>
    </source>
</reference>
<feature type="region of interest" description="Disordered" evidence="2">
    <location>
        <begin position="823"/>
        <end position="849"/>
    </location>
</feature>
<feature type="region of interest" description="Disordered" evidence="2">
    <location>
        <begin position="1120"/>
        <end position="1333"/>
    </location>
</feature>
<protein>
    <submittedName>
        <fullName evidence="3">Uncharacterized protein</fullName>
    </submittedName>
</protein>
<feature type="compositionally biased region" description="Polar residues" evidence="2">
    <location>
        <begin position="1154"/>
        <end position="1197"/>
    </location>
</feature>
<feature type="compositionally biased region" description="Low complexity" evidence="2">
    <location>
        <begin position="508"/>
        <end position="518"/>
    </location>
</feature>
<evidence type="ECO:0000313" key="3">
    <source>
        <dbReference type="EMBL" id="RZF33030.1"/>
    </source>
</evidence>
<feature type="compositionally biased region" description="Acidic residues" evidence="2">
    <location>
        <begin position="1256"/>
        <end position="1283"/>
    </location>
</feature>
<feature type="coiled-coil region" evidence="1">
    <location>
        <begin position="97"/>
        <end position="124"/>
    </location>
</feature>
<feature type="compositionally biased region" description="Basic and acidic residues" evidence="2">
    <location>
        <begin position="778"/>
        <end position="790"/>
    </location>
</feature>
<keyword evidence="4" id="KW-1185">Reference proteome</keyword>
<gene>
    <name evidence="3" type="ORF">LSTR_LSTR007591</name>
</gene>
<feature type="compositionally biased region" description="Polar residues" evidence="2">
    <location>
        <begin position="981"/>
        <end position="992"/>
    </location>
</feature>
<feature type="region of interest" description="Disordered" evidence="2">
    <location>
        <begin position="1"/>
        <end position="50"/>
    </location>
</feature>
<feature type="compositionally biased region" description="Low complexity" evidence="2">
    <location>
        <begin position="478"/>
        <end position="489"/>
    </location>
</feature>
<feature type="compositionally biased region" description="Polar residues" evidence="2">
    <location>
        <begin position="293"/>
        <end position="309"/>
    </location>
</feature>
<sequence>MEERRASSLVSGMSVETDEEEIRRIVGGAEENDADDESDTTSSTNSDDVDKITVARRRSINLESLAKMIEELNSCTQRLLDDVRGVKLDNFNTRSTVSRLEGEISKLKRRLDNYEAVGRRMSRDFLDAIRRDSSRSDFLDAIRRDSSRSDFLDVVRRDSSRSDIIVDVSSSIVSSSIDSNRSGSIVVTMQSSSWTYWADVFKKRRQMEVEMEAARGLMAENAPAVIGVPEGAGEWVSLDAELVMMDGEVVGTKTLLLISLLVDCRFELPFGPYDPPTGWKVLLAAREGHSPLNPHSSYPYQSENKMTSQGHRDPENTEAADLQRKLEILNNIMDQEARAEQARRQIQYFGHSGYSEDSDYTSDLNYPVGQHANSSASQFRNAAHQMATPETSRENSYETDEPPHQPPLQHGHRLAPGPIRSGRGSRRTRDDVYTTPPEEAPGRRGGGGGGGGGVGVGGGGMSELDHEPLSYNSRPNDRSSVSQRSRQNRWYSDEYTSSQRDSVYEDASSYYTPSTTSRTRGVIEGKSENLHATGRRPSLERQTTLYDDSYLIYYGDKQTIYDADNGISYSPPRAYSPEYCGSTAYRYENERYGQEEEDRQWDSGGVMKRGDNKSYYQGGQGGRDHYQNNINTTRRQSNSYGHSLDQTEADELDGFKSPELPFTTSRKVPNLPKCQIFYSPQQSYEDENYQPAAKYGGNAETGGVATSSRRRGFSNRRSTSHDFSHDYAPPPTKSNKPKKLPEIPTSKIKPSPSLPPTPVRKTVTAARRTSSLEYQDDGGYHPDTPKKDYKEYNEDYNYAYDSTDNLIGQQHNQQQVYYESSIPEKPAGKRTLPDPSKFLQKTQTTQDQHQQKVLTQHNQTAAPAFNQQHDVQGVVLHHNLQNQVYQQQQQQQPILPQQPLSAQYQYQLQQQQQYQEPYQDAYQDAYQETYQDPSFTATSYQESYQDTNTMYQDTNAMYQDTNVMYQDTMYQEQQQTTNCYQEAQTTSSYQEQLSRKEPLSRRDTFKRSAATMRQSPKQQNTDSLESGEGDMRDSFETAVSSVSSSMPQPVRSVVKSLYEGFGGALSGVLKSATESAAPVITTIPESAPQPAPEERIVYPSRNNFTDTLYATNRMVGERDSFSSERTVKEAEGFKGESRLAKERDSISSERSAKTIYQPSPQQTLATGSATASPTPMGFQNHQQQPRGLLQPQESIDSYTEDAPLHRYGEEGPSGHRYAEEAPHSSGGPSNRYSEDQNRYSEDQNRYLDDQNRYEDRYDDEDEELDLDLEEDDLEGPLEEQDSYELERNLESLGSEELVAGERMESIEEPTTSDKAKSVSFEEDEPDKMAAPIDSGVVSMVTQPVKAERKRTAKERWHWAYNKIINQLNVSRI</sequence>
<feature type="region of interest" description="Disordered" evidence="2">
    <location>
        <begin position="356"/>
        <end position="518"/>
    </location>
</feature>
<feature type="compositionally biased region" description="Basic and acidic residues" evidence="2">
    <location>
        <begin position="1120"/>
        <end position="1152"/>
    </location>
</feature>
<feature type="region of interest" description="Disordered" evidence="2">
    <location>
        <begin position="692"/>
        <end position="790"/>
    </location>
</feature>
<organism evidence="3 4">
    <name type="scientific">Laodelphax striatellus</name>
    <name type="common">Small brown planthopper</name>
    <name type="synonym">Delphax striatella</name>
    <dbReference type="NCBI Taxonomy" id="195883"/>
    <lineage>
        <taxon>Eukaryota</taxon>
        <taxon>Metazoa</taxon>
        <taxon>Ecdysozoa</taxon>
        <taxon>Arthropoda</taxon>
        <taxon>Hexapoda</taxon>
        <taxon>Insecta</taxon>
        <taxon>Pterygota</taxon>
        <taxon>Neoptera</taxon>
        <taxon>Paraneoptera</taxon>
        <taxon>Hemiptera</taxon>
        <taxon>Auchenorrhyncha</taxon>
        <taxon>Fulgoroidea</taxon>
        <taxon>Delphacidae</taxon>
        <taxon>Criomorphinae</taxon>
        <taxon>Laodelphax</taxon>
    </lineage>
</organism>
<evidence type="ECO:0000313" key="4">
    <source>
        <dbReference type="Proteomes" id="UP000291343"/>
    </source>
</evidence>
<comment type="caution">
    <text evidence="3">The sequence shown here is derived from an EMBL/GenBank/DDBJ whole genome shotgun (WGS) entry which is preliminary data.</text>
</comment>
<feature type="compositionally biased region" description="Polar residues" evidence="2">
    <location>
        <begin position="371"/>
        <end position="380"/>
    </location>
</feature>
<feature type="region of interest" description="Disordered" evidence="2">
    <location>
        <begin position="981"/>
        <end position="1043"/>
    </location>
</feature>
<feature type="compositionally biased region" description="Gly residues" evidence="2">
    <location>
        <begin position="443"/>
        <end position="461"/>
    </location>
</feature>
<feature type="compositionally biased region" description="Basic and acidic residues" evidence="2">
    <location>
        <begin position="1232"/>
        <end position="1255"/>
    </location>
</feature>
<feature type="compositionally biased region" description="Basic and acidic residues" evidence="2">
    <location>
        <begin position="1299"/>
        <end position="1316"/>
    </location>
</feature>
<name>A0A482WI74_LAOST</name>
<accession>A0A482WI74</accession>
<feature type="region of interest" description="Disordered" evidence="2">
    <location>
        <begin position="292"/>
        <end position="318"/>
    </location>
</feature>
<feature type="compositionally biased region" description="Acidic residues" evidence="2">
    <location>
        <begin position="30"/>
        <end position="39"/>
    </location>
</feature>
<feature type="compositionally biased region" description="Polar residues" evidence="2">
    <location>
        <begin position="627"/>
        <end position="641"/>
    </location>
</feature>
<dbReference type="EMBL" id="QKKF02035262">
    <property type="protein sequence ID" value="RZF33030.1"/>
    <property type="molecule type" value="Genomic_DNA"/>
</dbReference>
<feature type="region of interest" description="Disordered" evidence="2">
    <location>
        <begin position="595"/>
        <end position="641"/>
    </location>
</feature>